<dbReference type="Proteomes" id="UP001500767">
    <property type="component" value="Unassembled WGS sequence"/>
</dbReference>
<evidence type="ECO:0000313" key="4">
    <source>
        <dbReference type="Proteomes" id="UP001500767"/>
    </source>
</evidence>
<sequence>MSAPVAVRVPRRSREEARNGLPAEADLTQPLPRRLLRSRMAWLTLVMAIAYAVCLVLLYRQVVPDQEVPGGVLPGLGREAVPIAAKYAAITAIPLSLLFLWADRFRPQRFWVWLMTFGWGACVATYVAAGVNTWAAGHLSIIGDGDPATGARAAIFVAPFVEEAAKASVLFWLAILMRYAWVSRLSGIVLAGLSGAAFAFVENILYYGRAYRYAARTIGSVSPEQALHQTFVLRGLITWFGHPLFTSMTGIGLAVALRSKSKTVRVVAPLAGFLVAALLHMSFNTAASLLSGTQQVLVLIFVAIPLVLGLVGFVVRQLFREGRLIRTRLGDYVRVGWLEPDDPQPLSRLRTRTRATWHALFAGPATLLATVRLQRTVTELAYLRDSMDRGLVDAAGQRRERVLLAQLRTLRPRAVITPVGRAAYPWLRLRRGAGRRAAVPAYAPPAFPGPAGLGGSFPAPGAAPGPTGALGQTATRYSEVDPSWKPPGE</sequence>
<reference evidence="4" key="1">
    <citation type="journal article" date="2019" name="Int. J. Syst. Evol. Microbiol.">
        <title>The Global Catalogue of Microorganisms (GCM) 10K type strain sequencing project: providing services to taxonomists for standard genome sequencing and annotation.</title>
        <authorList>
            <consortium name="The Broad Institute Genomics Platform"/>
            <consortium name="The Broad Institute Genome Sequencing Center for Infectious Disease"/>
            <person name="Wu L."/>
            <person name="Ma J."/>
        </authorList>
    </citation>
    <scope>NUCLEOTIDE SEQUENCE [LARGE SCALE GENOMIC DNA]</scope>
    <source>
        <strain evidence="4">JCM 16540</strain>
    </source>
</reference>
<organism evidence="3 4">
    <name type="scientific">Microlunatus spumicola</name>
    <dbReference type="NCBI Taxonomy" id="81499"/>
    <lineage>
        <taxon>Bacteria</taxon>
        <taxon>Bacillati</taxon>
        <taxon>Actinomycetota</taxon>
        <taxon>Actinomycetes</taxon>
        <taxon>Propionibacteriales</taxon>
        <taxon>Propionibacteriaceae</taxon>
        <taxon>Microlunatus</taxon>
    </lineage>
</organism>
<feature type="region of interest" description="Disordered" evidence="1">
    <location>
        <begin position="449"/>
        <end position="489"/>
    </location>
</feature>
<feature type="transmembrane region" description="Helical" evidence="2">
    <location>
        <begin position="40"/>
        <end position="60"/>
    </location>
</feature>
<gene>
    <name evidence="3" type="ORF">GCM10022197_27910</name>
</gene>
<dbReference type="RefSeq" id="WP_204913249.1">
    <property type="nucleotide sequence ID" value="NZ_BAAAYR010000004.1"/>
</dbReference>
<feature type="transmembrane region" description="Helical" evidence="2">
    <location>
        <begin position="264"/>
        <end position="283"/>
    </location>
</feature>
<dbReference type="InterPro" id="IPR026898">
    <property type="entry name" value="PrsW"/>
</dbReference>
<evidence type="ECO:0000256" key="1">
    <source>
        <dbReference type="SAM" id="MobiDB-lite"/>
    </source>
</evidence>
<accession>A0ABP6XNE4</accession>
<keyword evidence="2" id="KW-0472">Membrane</keyword>
<feature type="transmembrane region" description="Helical" evidence="2">
    <location>
        <begin position="110"/>
        <end position="129"/>
    </location>
</feature>
<proteinExistence type="predicted"/>
<dbReference type="PANTHER" id="PTHR36844">
    <property type="entry name" value="PROTEASE PRSW"/>
    <property type="match status" value="1"/>
</dbReference>
<feature type="transmembrane region" description="Helical" evidence="2">
    <location>
        <begin position="236"/>
        <end position="257"/>
    </location>
</feature>
<evidence type="ECO:0000313" key="3">
    <source>
        <dbReference type="EMBL" id="GAA3569938.1"/>
    </source>
</evidence>
<keyword evidence="2" id="KW-1133">Transmembrane helix</keyword>
<dbReference type="PANTHER" id="PTHR36844:SF1">
    <property type="entry name" value="PROTEASE PRSW"/>
    <property type="match status" value="1"/>
</dbReference>
<comment type="caution">
    <text evidence="3">The sequence shown here is derived from an EMBL/GenBank/DDBJ whole genome shotgun (WGS) entry which is preliminary data.</text>
</comment>
<dbReference type="EMBL" id="BAAAYR010000004">
    <property type="protein sequence ID" value="GAA3569938.1"/>
    <property type="molecule type" value="Genomic_DNA"/>
</dbReference>
<feature type="transmembrane region" description="Helical" evidence="2">
    <location>
        <begin position="295"/>
        <end position="319"/>
    </location>
</feature>
<feature type="transmembrane region" description="Helical" evidence="2">
    <location>
        <begin position="188"/>
        <end position="207"/>
    </location>
</feature>
<evidence type="ECO:0000256" key="2">
    <source>
        <dbReference type="SAM" id="Phobius"/>
    </source>
</evidence>
<protein>
    <recommendedName>
        <fullName evidence="5">Membrane proteinase PrsW, cleaves anti-sigma factor RsiW, M82 family</fullName>
    </recommendedName>
</protein>
<dbReference type="Pfam" id="PF13367">
    <property type="entry name" value="PrsW-protease"/>
    <property type="match status" value="1"/>
</dbReference>
<evidence type="ECO:0008006" key="5">
    <source>
        <dbReference type="Google" id="ProtNLM"/>
    </source>
</evidence>
<name>A0ABP6XNE4_9ACTN</name>
<keyword evidence="2" id="KW-0812">Transmembrane</keyword>
<feature type="compositionally biased region" description="Low complexity" evidence="1">
    <location>
        <begin position="456"/>
        <end position="471"/>
    </location>
</feature>
<feature type="transmembrane region" description="Helical" evidence="2">
    <location>
        <begin position="80"/>
        <end position="101"/>
    </location>
</feature>
<keyword evidence="4" id="KW-1185">Reference proteome</keyword>